<sequence length="345" mass="36402">MLALLSLGLLALQPVLGINIYLNPAPIVPRSSLSPADASAVLSRHLGLESFEPFRDGSAAIHDGADFVGLGSQKSYLLTLEESDAEVIVPHYLQPSFTLPSPPVDSLYSVVSTYLNRAKHAYTSIFEGVPSHGHYSSSSRLSAFLDESHESEFSAIDLSGLATLRQKYGANSKQFQDAVATIREFVHNIAEKDCSLAILSYAPPATLSHSKRQAASQQPLPPDHAPPQQPIGSVSTCFDSEDACSDATDSCSGRGQCLQASKAGKTCFVCACAASKSGSGDKTKTEYWVGDACERKDVSSSFVLIVGTVLVLLLVVVGSISLLTSAGSQELPSTLLGSAVHAKKD</sequence>
<name>A0A0D7BVF7_9AGAR</name>
<gene>
    <name evidence="5" type="ORF">CYLTODRAFT_448166</name>
</gene>
<reference evidence="5 6" key="1">
    <citation type="journal article" date="2015" name="Fungal Genet. Biol.">
        <title>Evolution of novel wood decay mechanisms in Agaricales revealed by the genome sequences of Fistulina hepatica and Cylindrobasidium torrendii.</title>
        <authorList>
            <person name="Floudas D."/>
            <person name="Held B.W."/>
            <person name="Riley R."/>
            <person name="Nagy L.G."/>
            <person name="Koehler G."/>
            <person name="Ransdell A.S."/>
            <person name="Younus H."/>
            <person name="Chow J."/>
            <person name="Chiniquy J."/>
            <person name="Lipzen A."/>
            <person name="Tritt A."/>
            <person name="Sun H."/>
            <person name="Haridas S."/>
            <person name="LaButti K."/>
            <person name="Ohm R.A."/>
            <person name="Kues U."/>
            <person name="Blanchette R.A."/>
            <person name="Grigoriev I.V."/>
            <person name="Minto R.E."/>
            <person name="Hibbett D.S."/>
        </authorList>
    </citation>
    <scope>NUCLEOTIDE SEQUENCE [LARGE SCALE GENOMIC DNA]</scope>
    <source>
        <strain evidence="5 6">FP15055 ss-10</strain>
    </source>
</reference>
<dbReference type="InterPro" id="IPR024382">
    <property type="entry name" value="Vps3844_C"/>
</dbReference>
<dbReference type="InterPro" id="IPR053065">
    <property type="entry name" value="Archenteron_Induction-Rel"/>
</dbReference>
<dbReference type="GO" id="GO:0005783">
    <property type="term" value="C:endoplasmic reticulum"/>
    <property type="evidence" value="ECO:0007669"/>
    <property type="project" value="TreeGrafter"/>
</dbReference>
<dbReference type="OrthoDB" id="5583277at2759"/>
<keyword evidence="6" id="KW-1185">Reference proteome</keyword>
<feature type="region of interest" description="Disordered" evidence="1">
    <location>
        <begin position="210"/>
        <end position="232"/>
    </location>
</feature>
<dbReference type="PANTHER" id="PTHR36853:SF1">
    <property type="entry name" value="DUF3844 DOMAIN-CONTAINING PROTEIN"/>
    <property type="match status" value="1"/>
</dbReference>
<evidence type="ECO:0000256" key="2">
    <source>
        <dbReference type="SAM" id="Phobius"/>
    </source>
</evidence>
<evidence type="ECO:0000313" key="5">
    <source>
        <dbReference type="EMBL" id="KIY74407.1"/>
    </source>
</evidence>
<proteinExistence type="predicted"/>
<feature type="transmembrane region" description="Helical" evidence="2">
    <location>
        <begin position="302"/>
        <end position="323"/>
    </location>
</feature>
<feature type="compositionally biased region" description="Pro residues" evidence="1">
    <location>
        <begin position="219"/>
        <end position="229"/>
    </location>
</feature>
<feature type="domain" description="Vacuolar sorting protein Vps3844 C-terminal" evidence="4">
    <location>
        <begin position="237"/>
        <end position="335"/>
    </location>
</feature>
<keyword evidence="2" id="KW-1133">Transmembrane helix</keyword>
<evidence type="ECO:0000313" key="6">
    <source>
        <dbReference type="Proteomes" id="UP000054007"/>
    </source>
</evidence>
<organism evidence="5 6">
    <name type="scientific">Cylindrobasidium torrendii FP15055 ss-10</name>
    <dbReference type="NCBI Taxonomy" id="1314674"/>
    <lineage>
        <taxon>Eukaryota</taxon>
        <taxon>Fungi</taxon>
        <taxon>Dikarya</taxon>
        <taxon>Basidiomycota</taxon>
        <taxon>Agaricomycotina</taxon>
        <taxon>Agaricomycetes</taxon>
        <taxon>Agaricomycetidae</taxon>
        <taxon>Agaricales</taxon>
        <taxon>Marasmiineae</taxon>
        <taxon>Physalacriaceae</taxon>
        <taxon>Cylindrobasidium</taxon>
    </lineage>
</organism>
<evidence type="ECO:0000259" key="4">
    <source>
        <dbReference type="Pfam" id="PF12955"/>
    </source>
</evidence>
<dbReference type="EMBL" id="KN880431">
    <property type="protein sequence ID" value="KIY74407.1"/>
    <property type="molecule type" value="Genomic_DNA"/>
</dbReference>
<evidence type="ECO:0000256" key="1">
    <source>
        <dbReference type="SAM" id="MobiDB-lite"/>
    </source>
</evidence>
<feature type="chain" id="PRO_5002317370" description="Vacuolar sorting protein Vps3844 C-terminal domain-containing protein" evidence="3">
    <location>
        <begin position="18"/>
        <end position="345"/>
    </location>
</feature>
<feature type="signal peptide" evidence="3">
    <location>
        <begin position="1"/>
        <end position="17"/>
    </location>
</feature>
<dbReference type="Pfam" id="PF12955">
    <property type="entry name" value="Vps3844_C"/>
    <property type="match status" value="1"/>
</dbReference>
<dbReference type="STRING" id="1314674.A0A0D7BVF7"/>
<protein>
    <recommendedName>
        <fullName evidence="4">Vacuolar sorting protein Vps3844 C-terminal domain-containing protein</fullName>
    </recommendedName>
</protein>
<keyword evidence="2" id="KW-0472">Membrane</keyword>
<dbReference type="PANTHER" id="PTHR36853">
    <property type="entry name" value="EXPRESSED PROTEIN"/>
    <property type="match status" value="1"/>
</dbReference>
<dbReference type="AlphaFoldDB" id="A0A0D7BVF7"/>
<dbReference type="Proteomes" id="UP000054007">
    <property type="component" value="Unassembled WGS sequence"/>
</dbReference>
<keyword evidence="3" id="KW-0732">Signal</keyword>
<evidence type="ECO:0000256" key="3">
    <source>
        <dbReference type="SAM" id="SignalP"/>
    </source>
</evidence>
<accession>A0A0D7BVF7</accession>
<keyword evidence="2" id="KW-0812">Transmembrane</keyword>